<protein>
    <recommendedName>
        <fullName evidence="4">HTH psq-type domain-containing protein</fullName>
    </recommendedName>
</protein>
<dbReference type="AlphaFoldDB" id="A0A1V6T6T0"/>
<sequence>MPKTPDFDENNVIRACEAVCAVEKPNLSVLAREFNVPYKRLRGRLQRGKGSRRGRKTSNMAEAHPQAKPAGGLSPLGRLVTARFIR</sequence>
<comment type="caution">
    <text evidence="2">The sequence shown here is derived from an EMBL/GenBank/DDBJ whole genome shotgun (WGS) entry which is preliminary data.</text>
</comment>
<name>A0A1V6T6T0_9EURO</name>
<feature type="region of interest" description="Disordered" evidence="1">
    <location>
        <begin position="43"/>
        <end position="74"/>
    </location>
</feature>
<gene>
    <name evidence="2" type="ORF">PENSTE_c011G06295</name>
</gene>
<evidence type="ECO:0000313" key="2">
    <source>
        <dbReference type="EMBL" id="OQE21906.1"/>
    </source>
</evidence>
<keyword evidence="3" id="KW-1185">Reference proteome</keyword>
<feature type="compositionally biased region" description="Basic residues" evidence="1">
    <location>
        <begin position="43"/>
        <end position="56"/>
    </location>
</feature>
<evidence type="ECO:0000256" key="1">
    <source>
        <dbReference type="SAM" id="MobiDB-lite"/>
    </source>
</evidence>
<dbReference type="OrthoDB" id="4324149at2759"/>
<organism evidence="2 3">
    <name type="scientific">Penicillium steckii</name>
    <dbReference type="NCBI Taxonomy" id="303698"/>
    <lineage>
        <taxon>Eukaryota</taxon>
        <taxon>Fungi</taxon>
        <taxon>Dikarya</taxon>
        <taxon>Ascomycota</taxon>
        <taxon>Pezizomycotina</taxon>
        <taxon>Eurotiomycetes</taxon>
        <taxon>Eurotiomycetidae</taxon>
        <taxon>Eurotiales</taxon>
        <taxon>Aspergillaceae</taxon>
        <taxon>Penicillium</taxon>
    </lineage>
</organism>
<dbReference type="Proteomes" id="UP000191285">
    <property type="component" value="Unassembled WGS sequence"/>
</dbReference>
<reference evidence="3" key="1">
    <citation type="journal article" date="2017" name="Nat. Microbiol.">
        <title>Global analysis of biosynthetic gene clusters reveals vast potential of secondary metabolite production in Penicillium species.</title>
        <authorList>
            <person name="Nielsen J.C."/>
            <person name="Grijseels S."/>
            <person name="Prigent S."/>
            <person name="Ji B."/>
            <person name="Dainat J."/>
            <person name="Nielsen K.F."/>
            <person name="Frisvad J.C."/>
            <person name="Workman M."/>
            <person name="Nielsen J."/>
        </authorList>
    </citation>
    <scope>NUCLEOTIDE SEQUENCE [LARGE SCALE GENOMIC DNA]</scope>
    <source>
        <strain evidence="3">IBT 24891</strain>
    </source>
</reference>
<accession>A0A1V6T6T0</accession>
<evidence type="ECO:0008006" key="4">
    <source>
        <dbReference type="Google" id="ProtNLM"/>
    </source>
</evidence>
<proteinExistence type="predicted"/>
<dbReference type="EMBL" id="MLKD01000011">
    <property type="protein sequence ID" value="OQE21906.1"/>
    <property type="molecule type" value="Genomic_DNA"/>
</dbReference>
<evidence type="ECO:0000313" key="3">
    <source>
        <dbReference type="Proteomes" id="UP000191285"/>
    </source>
</evidence>